<evidence type="ECO:0000313" key="1">
    <source>
        <dbReference type="EMBL" id="QND70736.1"/>
    </source>
</evidence>
<dbReference type="KEGG" id="trb:HB776_05415"/>
<sequence length="71" mass="7643">MELSGKKDKNFLQIRRALAFSFTQGGCGKIPTQHDVIGCRDVASRAAQSRLTASPHLIEPSSVSARLNCNG</sequence>
<evidence type="ECO:0000313" key="2">
    <source>
        <dbReference type="Proteomes" id="UP000515291"/>
    </source>
</evidence>
<protein>
    <submittedName>
        <fullName evidence="1">Uncharacterized protein</fullName>
    </submittedName>
</protein>
<accession>A0A7G6TVF4</accession>
<gene>
    <name evidence="1" type="ORF">HB776_05415</name>
</gene>
<dbReference type="RefSeq" id="WP_089267221.1">
    <property type="nucleotide sequence ID" value="NZ_CP050292.1"/>
</dbReference>
<dbReference type="Proteomes" id="UP000515291">
    <property type="component" value="Chromosome"/>
</dbReference>
<proteinExistence type="predicted"/>
<reference evidence="2" key="1">
    <citation type="journal article" date="2020" name="Mol. Plant Microbe">
        <title>Rhizobial microsymbionts of the narrowly endemic Oxytropis species growing in Kamchatka are characterized by significant genetic diversity and possess a set of genes that are associated with T3SS and T6SS secretion systems and can affect the development of symbiosis.</title>
        <authorList>
            <person name="Safronova V."/>
            <person name="Guro P."/>
            <person name="Sazanova A."/>
            <person name="Kuznetsova I."/>
            <person name="Belimov A."/>
            <person name="Yakubov V."/>
            <person name="Chirak E."/>
            <person name="Afonin A."/>
            <person name="Gogolev Y."/>
            <person name="Andronov E."/>
            <person name="Tikhonovich I."/>
        </authorList>
    </citation>
    <scope>NUCLEOTIDE SEQUENCE [LARGE SCALE GENOMIC DNA]</scope>
    <source>
        <strain evidence="2">581</strain>
    </source>
</reference>
<organism evidence="1 2">
    <name type="scientific">Tardiphaga robiniae</name>
    <dbReference type="NCBI Taxonomy" id="943830"/>
    <lineage>
        <taxon>Bacteria</taxon>
        <taxon>Pseudomonadati</taxon>
        <taxon>Pseudomonadota</taxon>
        <taxon>Alphaproteobacteria</taxon>
        <taxon>Hyphomicrobiales</taxon>
        <taxon>Nitrobacteraceae</taxon>
        <taxon>Tardiphaga</taxon>
    </lineage>
</organism>
<name>A0A7G6TVF4_9BRAD</name>
<dbReference type="EMBL" id="CP050292">
    <property type="protein sequence ID" value="QND70736.1"/>
    <property type="molecule type" value="Genomic_DNA"/>
</dbReference>
<dbReference type="AlphaFoldDB" id="A0A7G6TVF4"/>